<organism evidence="3 4">
    <name type="scientific">Purpureocillium takamizusanense</name>
    <dbReference type="NCBI Taxonomy" id="2060973"/>
    <lineage>
        <taxon>Eukaryota</taxon>
        <taxon>Fungi</taxon>
        <taxon>Dikarya</taxon>
        <taxon>Ascomycota</taxon>
        <taxon>Pezizomycotina</taxon>
        <taxon>Sordariomycetes</taxon>
        <taxon>Hypocreomycetidae</taxon>
        <taxon>Hypocreales</taxon>
        <taxon>Ophiocordycipitaceae</taxon>
        <taxon>Purpureocillium</taxon>
    </lineage>
</organism>
<evidence type="ECO:0000313" key="4">
    <source>
        <dbReference type="Proteomes" id="UP000829364"/>
    </source>
</evidence>
<dbReference type="GeneID" id="72072354"/>
<sequence>MQLQLLLALTASASALHLHQGRSREMRDFSTPHQGHGLHQAHVDDGSQPRWLAEMEGRSEYQLLDNLTKDPHASIKIAVSEFLGLANAAKTSDTDAPLGEFPRHVWQALIEIGKRTIPEKQGRMVEFVARLENTTMKDHNTGQSIQHKGKIAWIELPELKHTVHEAWREYDKGDRDTSRLEHSHWENLIALLAQLSAAGRVDYNSPKISNMDFATMAEHDLHKAFQEQDPTDPVIRSACMWLMYASPRLWADIQHKRVFHTHHNEGLVLTMHMWNKWSEGLRRAKTTCRPETCPLVNSAIGKMQLAEGEGQIMRTLP</sequence>
<name>A0A9Q8VF63_9HYPO</name>
<dbReference type="PANTHER" id="PTHR38797:SF6">
    <property type="match status" value="1"/>
</dbReference>
<dbReference type="InterPro" id="IPR022085">
    <property type="entry name" value="OpdG"/>
</dbReference>
<proteinExistence type="predicted"/>
<dbReference type="AlphaFoldDB" id="A0A9Q8VF63"/>
<evidence type="ECO:0000256" key="1">
    <source>
        <dbReference type="SAM" id="MobiDB-lite"/>
    </source>
</evidence>
<keyword evidence="4" id="KW-1185">Reference proteome</keyword>
<dbReference type="Proteomes" id="UP000829364">
    <property type="component" value="Chromosome 12"/>
</dbReference>
<dbReference type="InterPro" id="IPR053204">
    <property type="entry name" value="Oxopyrrolidines_Biosynth-assoc"/>
</dbReference>
<dbReference type="Pfam" id="PF12311">
    <property type="entry name" value="DUF3632"/>
    <property type="match status" value="1"/>
</dbReference>
<evidence type="ECO:0000256" key="2">
    <source>
        <dbReference type="SAM" id="SignalP"/>
    </source>
</evidence>
<feature type="region of interest" description="Disordered" evidence="1">
    <location>
        <begin position="22"/>
        <end position="44"/>
    </location>
</feature>
<accession>A0A9Q8VF63</accession>
<feature type="signal peptide" evidence="2">
    <location>
        <begin position="1"/>
        <end position="15"/>
    </location>
</feature>
<reference evidence="3" key="1">
    <citation type="submission" date="2021-11" db="EMBL/GenBank/DDBJ databases">
        <title>Purpureocillium_takamizusanense_genome.</title>
        <authorList>
            <person name="Nguyen N.-H."/>
        </authorList>
    </citation>
    <scope>NUCLEOTIDE SEQUENCE</scope>
    <source>
        <strain evidence="3">PT3</strain>
    </source>
</reference>
<dbReference type="RefSeq" id="XP_047848161.1">
    <property type="nucleotide sequence ID" value="XM_047992148.1"/>
</dbReference>
<keyword evidence="2" id="KW-0732">Signal</keyword>
<evidence type="ECO:0000313" key="3">
    <source>
        <dbReference type="EMBL" id="UNI24680.1"/>
    </source>
</evidence>
<gene>
    <name evidence="3" type="ORF">JDV02_010410</name>
</gene>
<dbReference type="KEGG" id="ptkz:JDV02_010410"/>
<feature type="chain" id="PRO_5040125604" evidence="2">
    <location>
        <begin position="16"/>
        <end position="317"/>
    </location>
</feature>
<dbReference type="EMBL" id="CP086365">
    <property type="protein sequence ID" value="UNI24680.1"/>
    <property type="molecule type" value="Genomic_DNA"/>
</dbReference>
<dbReference type="OrthoDB" id="3350591at2759"/>
<dbReference type="PANTHER" id="PTHR38797">
    <property type="entry name" value="NUCLEAR PORE COMPLEX PROTEIN NUP85-RELATED"/>
    <property type="match status" value="1"/>
</dbReference>
<protein>
    <submittedName>
        <fullName evidence="3">Uncharacterized protein</fullName>
    </submittedName>
</protein>